<evidence type="ECO:0000313" key="1">
    <source>
        <dbReference type="EMBL" id="SDO15337.1"/>
    </source>
</evidence>
<name>A0A1H0H868_9PSEU</name>
<sequence length="175" mass="18802">MEKDFPWQLLSALPIVTAPGSSTVAVAVAPEAICVMGALVTNPSAHSSALPGTRATEVTFTGYAFGFLTLTAALPVAPGYSRPVVTAPTDEFLEADHTAVRLRMGFSWGGARWVRHQVRGTLNHYTACTSQENGDPAGTVVIRHGSVTRIRELEVRGLMTRKGPRFRKNLGPHHV</sequence>
<evidence type="ECO:0000313" key="2">
    <source>
        <dbReference type="Proteomes" id="UP000199691"/>
    </source>
</evidence>
<dbReference type="AlphaFoldDB" id="A0A1H0H868"/>
<protein>
    <submittedName>
        <fullName evidence="1">Uncharacterized protein</fullName>
    </submittedName>
</protein>
<reference evidence="2" key="1">
    <citation type="submission" date="2016-10" db="EMBL/GenBank/DDBJ databases">
        <authorList>
            <person name="Varghese N."/>
            <person name="Submissions S."/>
        </authorList>
    </citation>
    <scope>NUCLEOTIDE SEQUENCE [LARGE SCALE GENOMIC DNA]</scope>
    <source>
        <strain evidence="2">CGMCC 4.6609</strain>
    </source>
</reference>
<accession>A0A1H0H868</accession>
<proteinExistence type="predicted"/>
<gene>
    <name evidence="1" type="ORF">SAMN05421507_1011561</name>
</gene>
<dbReference type="EMBL" id="FNIX01000001">
    <property type="protein sequence ID" value="SDO15337.1"/>
    <property type="molecule type" value="Genomic_DNA"/>
</dbReference>
<organism evidence="1 2">
    <name type="scientific">Lentzea jiangxiensis</name>
    <dbReference type="NCBI Taxonomy" id="641025"/>
    <lineage>
        <taxon>Bacteria</taxon>
        <taxon>Bacillati</taxon>
        <taxon>Actinomycetota</taxon>
        <taxon>Actinomycetes</taxon>
        <taxon>Pseudonocardiales</taxon>
        <taxon>Pseudonocardiaceae</taxon>
        <taxon>Lentzea</taxon>
    </lineage>
</organism>
<keyword evidence="2" id="KW-1185">Reference proteome</keyword>
<dbReference type="Proteomes" id="UP000199691">
    <property type="component" value="Unassembled WGS sequence"/>
</dbReference>